<reference evidence="1 2" key="1">
    <citation type="submission" date="2022-10" db="EMBL/GenBank/DDBJ databases">
        <title>Comparative genomic analysis of Cohnella hashimotonis sp. nov., isolated from the International Space Station.</title>
        <authorList>
            <person name="Simpson A."/>
            <person name="Venkateswaran K."/>
        </authorList>
    </citation>
    <scope>NUCLEOTIDE SEQUENCE [LARGE SCALE GENOMIC DNA]</scope>
    <source>
        <strain evidence="1 2">DSM 18997</strain>
    </source>
</reference>
<dbReference type="AlphaFoldDB" id="A0A9X4QQ76"/>
<accession>A0A9X4QQ76</accession>
<protein>
    <submittedName>
        <fullName evidence="1">Uncharacterized protein</fullName>
    </submittedName>
</protein>
<evidence type="ECO:0000313" key="1">
    <source>
        <dbReference type="EMBL" id="MDG0793460.1"/>
    </source>
</evidence>
<sequence length="100" mass="10805">MHPVNTSLTLVTPLGLVIGRLFPDARGYRSNVAEGRRVANDRSGTDCWRIAGDKSMEMNEKAAGYSAGCFFLQAYSCFAHFRKIPACSAISFLPASAATD</sequence>
<dbReference type="Proteomes" id="UP001153387">
    <property type="component" value="Unassembled WGS sequence"/>
</dbReference>
<evidence type="ECO:0000313" key="2">
    <source>
        <dbReference type="Proteomes" id="UP001153387"/>
    </source>
</evidence>
<proteinExistence type="predicted"/>
<gene>
    <name evidence="1" type="ORF">OMP38_23425</name>
</gene>
<keyword evidence="2" id="KW-1185">Reference proteome</keyword>
<organism evidence="1 2">
    <name type="scientific">Cohnella ginsengisoli</name>
    <dbReference type="NCBI Taxonomy" id="425004"/>
    <lineage>
        <taxon>Bacteria</taxon>
        <taxon>Bacillati</taxon>
        <taxon>Bacillota</taxon>
        <taxon>Bacilli</taxon>
        <taxon>Bacillales</taxon>
        <taxon>Paenibacillaceae</taxon>
        <taxon>Cohnella</taxon>
    </lineage>
</organism>
<name>A0A9X4QQ76_9BACL</name>
<dbReference type="RefSeq" id="WP_277567238.1">
    <property type="nucleotide sequence ID" value="NZ_JAPDHZ010000004.1"/>
</dbReference>
<dbReference type="EMBL" id="JAPDHZ010000004">
    <property type="protein sequence ID" value="MDG0793460.1"/>
    <property type="molecule type" value="Genomic_DNA"/>
</dbReference>
<comment type="caution">
    <text evidence="1">The sequence shown here is derived from an EMBL/GenBank/DDBJ whole genome shotgun (WGS) entry which is preliminary data.</text>
</comment>